<protein>
    <submittedName>
        <fullName evidence="1">Uncharacterized protein</fullName>
    </submittedName>
</protein>
<dbReference type="Proteomes" id="UP000824469">
    <property type="component" value="Unassembled WGS sequence"/>
</dbReference>
<organism evidence="1 2">
    <name type="scientific">Taxus chinensis</name>
    <name type="common">Chinese yew</name>
    <name type="synonym">Taxus wallichiana var. chinensis</name>
    <dbReference type="NCBI Taxonomy" id="29808"/>
    <lineage>
        <taxon>Eukaryota</taxon>
        <taxon>Viridiplantae</taxon>
        <taxon>Streptophyta</taxon>
        <taxon>Embryophyta</taxon>
        <taxon>Tracheophyta</taxon>
        <taxon>Spermatophyta</taxon>
        <taxon>Pinopsida</taxon>
        <taxon>Pinidae</taxon>
        <taxon>Conifers II</taxon>
        <taxon>Cupressales</taxon>
        <taxon>Taxaceae</taxon>
        <taxon>Taxus</taxon>
    </lineage>
</organism>
<evidence type="ECO:0000313" key="2">
    <source>
        <dbReference type="Proteomes" id="UP000824469"/>
    </source>
</evidence>
<gene>
    <name evidence="1" type="ORF">KI387_037445</name>
</gene>
<dbReference type="AlphaFoldDB" id="A0AA38FSI4"/>
<reference evidence="1 2" key="1">
    <citation type="journal article" date="2021" name="Nat. Plants">
        <title>The Taxus genome provides insights into paclitaxel biosynthesis.</title>
        <authorList>
            <person name="Xiong X."/>
            <person name="Gou J."/>
            <person name="Liao Q."/>
            <person name="Li Y."/>
            <person name="Zhou Q."/>
            <person name="Bi G."/>
            <person name="Li C."/>
            <person name="Du R."/>
            <person name="Wang X."/>
            <person name="Sun T."/>
            <person name="Guo L."/>
            <person name="Liang H."/>
            <person name="Lu P."/>
            <person name="Wu Y."/>
            <person name="Zhang Z."/>
            <person name="Ro D.K."/>
            <person name="Shang Y."/>
            <person name="Huang S."/>
            <person name="Yan J."/>
        </authorList>
    </citation>
    <scope>NUCLEOTIDE SEQUENCE [LARGE SCALE GENOMIC DNA]</scope>
    <source>
        <strain evidence="1">Ta-2019</strain>
    </source>
</reference>
<evidence type="ECO:0000313" key="1">
    <source>
        <dbReference type="EMBL" id="KAH9309534.1"/>
    </source>
</evidence>
<feature type="non-terminal residue" evidence="1">
    <location>
        <position position="64"/>
    </location>
</feature>
<keyword evidence="2" id="KW-1185">Reference proteome</keyword>
<comment type="caution">
    <text evidence="1">The sequence shown here is derived from an EMBL/GenBank/DDBJ whole genome shotgun (WGS) entry which is preliminary data.</text>
</comment>
<name>A0AA38FSI4_TAXCH</name>
<dbReference type="EMBL" id="JAHRHJ020000007">
    <property type="protein sequence ID" value="KAH9309534.1"/>
    <property type="molecule type" value="Genomic_DNA"/>
</dbReference>
<proteinExistence type="predicted"/>
<accession>A0AA38FSI4</accession>
<sequence>MKIVRALKITSENIDTYGRENVSYLNLAKCGEDMDLKGIFESERNSIAYDEMVKLVALKFLPFT</sequence>